<dbReference type="EMBL" id="ODYU01012852">
    <property type="protein sequence ID" value="SOQ59358.1"/>
    <property type="molecule type" value="Genomic_DNA"/>
</dbReference>
<evidence type="ECO:0000313" key="6">
    <source>
        <dbReference type="EMBL" id="SOQ59358.1"/>
    </source>
</evidence>
<evidence type="ECO:0000256" key="3">
    <source>
        <dbReference type="SAM" id="MobiDB-lite"/>
    </source>
</evidence>
<dbReference type="PANTHER" id="PTHR24347">
    <property type="entry name" value="SERINE/THREONINE-PROTEIN KINASE"/>
    <property type="match status" value="1"/>
</dbReference>
<proteinExistence type="predicted"/>
<dbReference type="InterPro" id="IPR008984">
    <property type="entry name" value="SMAD_FHA_dom_sf"/>
</dbReference>
<feature type="compositionally biased region" description="Polar residues" evidence="3">
    <location>
        <begin position="8"/>
        <end position="25"/>
    </location>
</feature>
<dbReference type="CDD" id="cd14084">
    <property type="entry name" value="STKc_Chk2"/>
    <property type="match status" value="1"/>
</dbReference>
<dbReference type="SUPFAM" id="SSF56112">
    <property type="entry name" value="Protein kinase-like (PK-like)"/>
    <property type="match status" value="1"/>
</dbReference>
<gene>
    <name evidence="6" type="ORF">SFRICE_017898</name>
</gene>
<protein>
    <submittedName>
        <fullName evidence="6">SFRICE_017898</fullName>
    </submittedName>
</protein>
<dbReference type="PROSITE" id="PS50006">
    <property type="entry name" value="FHA_DOMAIN"/>
    <property type="match status" value="1"/>
</dbReference>
<keyword evidence="1" id="KW-0547">Nucleotide-binding</keyword>
<feature type="domain" description="Protein kinase" evidence="5">
    <location>
        <begin position="172"/>
        <end position="439"/>
    </location>
</feature>
<dbReference type="GO" id="GO:0004672">
    <property type="term" value="F:protein kinase activity"/>
    <property type="evidence" value="ECO:0007669"/>
    <property type="project" value="InterPro"/>
</dbReference>
<evidence type="ECO:0000259" key="4">
    <source>
        <dbReference type="PROSITE" id="PS50006"/>
    </source>
</evidence>
<dbReference type="PROSITE" id="PS50011">
    <property type="entry name" value="PROTEIN_KINASE_DOM"/>
    <property type="match status" value="1"/>
</dbReference>
<sequence>MADDQLPDSATQTQTQNSQIEWSQQNTPSFIPTIWGRLYSTKITTTGRHCWSNSRRPEYFDLIQPEFTVGRALTCSYPVKRDVIKESIIKNISKQQFRITRDMSEPLCPAIITDLSYNGTFVNGELIGKGNCRVLDDNDEIAITHVFVKIFIFKDLLKNEQDQVPKEISKKYYISRTLGQGACGLVKLIYDKVKCTKYAMKIIKKSRLTNGQINHLNDPEKIMNEIAIMKAVQHPCIISTEEVFDSRDAVYIVLELMQGGELFDRITKQGHLSEQFTRFLFRQMVLAVKYLHSQGITHRDLKPENVLLESQGDDTLVKITDFGLSKFVGEDSFMKTMCGTPLYLAPEVLRANGQKSYGPEVDVWSLGVIFFVCLVGYLPFSADYNDMSLKDQIMTGRYRFSQAHWCNISLQGKLLMKRMLTVQVDRRITLNQILNHSWMQDNDVIIRVEKLLSHKKATSGTEVSLSTSSEDDENGNSGAVTVLRLVATAKRPLSDSFSSCEPIPKKLRIGMSEKHDDTTSTTSCCSDE</sequence>
<reference evidence="6" key="1">
    <citation type="submission" date="2016-07" db="EMBL/GenBank/DDBJ databases">
        <authorList>
            <person name="Bretaudeau A."/>
        </authorList>
    </citation>
    <scope>NUCLEOTIDE SEQUENCE</scope>
    <source>
        <strain evidence="6">Rice</strain>
        <tissue evidence="6">Whole body</tissue>
    </source>
</reference>
<dbReference type="PROSITE" id="PS00108">
    <property type="entry name" value="PROTEIN_KINASE_ST"/>
    <property type="match status" value="1"/>
</dbReference>
<feature type="region of interest" description="Disordered" evidence="3">
    <location>
        <begin position="1"/>
        <end position="25"/>
    </location>
</feature>
<dbReference type="Pfam" id="PF00498">
    <property type="entry name" value="FHA"/>
    <property type="match status" value="1"/>
</dbReference>
<dbReference type="SMART" id="SM00220">
    <property type="entry name" value="S_TKc"/>
    <property type="match status" value="1"/>
</dbReference>
<evidence type="ECO:0000259" key="5">
    <source>
        <dbReference type="PROSITE" id="PS50011"/>
    </source>
</evidence>
<dbReference type="SMART" id="SM00240">
    <property type="entry name" value="FHA"/>
    <property type="match status" value="1"/>
</dbReference>
<dbReference type="InterPro" id="IPR008271">
    <property type="entry name" value="Ser/Thr_kinase_AS"/>
</dbReference>
<dbReference type="FunFam" id="3.30.200.20:FF:000255">
    <property type="entry name" value="serine/threonine-protein kinase Chk2 isoform X1"/>
    <property type="match status" value="1"/>
</dbReference>
<dbReference type="InterPro" id="IPR000719">
    <property type="entry name" value="Prot_kinase_dom"/>
</dbReference>
<dbReference type="Gene3D" id="2.60.200.20">
    <property type="match status" value="1"/>
</dbReference>
<dbReference type="Gene3D" id="1.10.510.10">
    <property type="entry name" value="Transferase(Phosphotransferase) domain 1"/>
    <property type="match status" value="1"/>
</dbReference>
<dbReference type="Gene3D" id="3.30.200.20">
    <property type="entry name" value="Phosphorylase Kinase, domain 1"/>
    <property type="match status" value="1"/>
</dbReference>
<dbReference type="InterPro" id="IPR011009">
    <property type="entry name" value="Kinase-like_dom_sf"/>
</dbReference>
<evidence type="ECO:0000256" key="1">
    <source>
        <dbReference type="ARBA" id="ARBA00022741"/>
    </source>
</evidence>
<evidence type="ECO:0000256" key="2">
    <source>
        <dbReference type="ARBA" id="ARBA00022840"/>
    </source>
</evidence>
<dbReference type="SUPFAM" id="SSF49879">
    <property type="entry name" value="SMAD/FHA domain"/>
    <property type="match status" value="1"/>
</dbReference>
<dbReference type="GO" id="GO:0005524">
    <property type="term" value="F:ATP binding"/>
    <property type="evidence" value="ECO:0007669"/>
    <property type="project" value="UniProtKB-KW"/>
</dbReference>
<dbReference type="AlphaFoldDB" id="A0A2H1X294"/>
<keyword evidence="2" id="KW-0067">ATP-binding</keyword>
<organism evidence="6">
    <name type="scientific">Spodoptera frugiperda</name>
    <name type="common">Fall armyworm</name>
    <dbReference type="NCBI Taxonomy" id="7108"/>
    <lineage>
        <taxon>Eukaryota</taxon>
        <taxon>Metazoa</taxon>
        <taxon>Ecdysozoa</taxon>
        <taxon>Arthropoda</taxon>
        <taxon>Hexapoda</taxon>
        <taxon>Insecta</taxon>
        <taxon>Pterygota</taxon>
        <taxon>Neoptera</taxon>
        <taxon>Endopterygota</taxon>
        <taxon>Lepidoptera</taxon>
        <taxon>Glossata</taxon>
        <taxon>Ditrysia</taxon>
        <taxon>Noctuoidea</taxon>
        <taxon>Noctuidae</taxon>
        <taxon>Amphipyrinae</taxon>
        <taxon>Spodoptera</taxon>
    </lineage>
</organism>
<dbReference type="InterPro" id="IPR000253">
    <property type="entry name" value="FHA_dom"/>
</dbReference>
<accession>A0A2H1X294</accession>
<dbReference type="FunFam" id="1.10.510.10:FF:000571">
    <property type="entry name" value="Maternal embryonic leucine zipper kinase"/>
    <property type="match status" value="1"/>
</dbReference>
<dbReference type="Pfam" id="PF00069">
    <property type="entry name" value="Pkinase"/>
    <property type="match status" value="1"/>
</dbReference>
<feature type="domain" description="FHA" evidence="4">
    <location>
        <begin position="67"/>
        <end position="127"/>
    </location>
</feature>
<feature type="compositionally biased region" description="Low complexity" evidence="3">
    <location>
        <begin position="519"/>
        <end position="528"/>
    </location>
</feature>
<name>A0A2H1X294_SPOFR</name>
<feature type="region of interest" description="Disordered" evidence="3">
    <location>
        <begin position="508"/>
        <end position="528"/>
    </location>
</feature>